<evidence type="ECO:0000313" key="1">
    <source>
        <dbReference type="EMBL" id="GAG78241.1"/>
    </source>
</evidence>
<sequence length="69" mass="7830">MANRMKVTAIISDNLISEVKKYAKGKNLTESLTIALKEWLAKKNCFILDESEGGCSLWANRKWVESLLK</sequence>
<name>X1C1I4_9ZZZZ</name>
<dbReference type="EMBL" id="BART01012210">
    <property type="protein sequence ID" value="GAG78241.1"/>
    <property type="molecule type" value="Genomic_DNA"/>
</dbReference>
<evidence type="ECO:0008006" key="2">
    <source>
        <dbReference type="Google" id="ProtNLM"/>
    </source>
</evidence>
<comment type="caution">
    <text evidence="1">The sequence shown here is derived from an EMBL/GenBank/DDBJ whole genome shotgun (WGS) entry which is preliminary data.</text>
</comment>
<gene>
    <name evidence="1" type="ORF">S01H4_25614</name>
</gene>
<reference evidence="1" key="1">
    <citation type="journal article" date="2014" name="Front. Microbiol.">
        <title>High frequency of phylogenetically diverse reductive dehalogenase-homologous genes in deep subseafloor sedimentary metagenomes.</title>
        <authorList>
            <person name="Kawai M."/>
            <person name="Futagami T."/>
            <person name="Toyoda A."/>
            <person name="Takaki Y."/>
            <person name="Nishi S."/>
            <person name="Hori S."/>
            <person name="Arai W."/>
            <person name="Tsubouchi T."/>
            <person name="Morono Y."/>
            <person name="Uchiyama I."/>
            <person name="Ito T."/>
            <person name="Fujiyama A."/>
            <person name="Inagaki F."/>
            <person name="Takami H."/>
        </authorList>
    </citation>
    <scope>NUCLEOTIDE SEQUENCE</scope>
    <source>
        <strain evidence="1">Expedition CK06-06</strain>
    </source>
</reference>
<dbReference type="AlphaFoldDB" id="X1C1I4"/>
<proteinExistence type="predicted"/>
<protein>
    <recommendedName>
        <fullName evidence="2">DUF2191 domain-containing protein</fullName>
    </recommendedName>
</protein>
<accession>X1C1I4</accession>
<organism evidence="1">
    <name type="scientific">marine sediment metagenome</name>
    <dbReference type="NCBI Taxonomy" id="412755"/>
    <lineage>
        <taxon>unclassified sequences</taxon>
        <taxon>metagenomes</taxon>
        <taxon>ecological metagenomes</taxon>
    </lineage>
</organism>